<dbReference type="EMBL" id="JAHCVJ010000005">
    <property type="protein sequence ID" value="MBT0665140.1"/>
    <property type="molecule type" value="Genomic_DNA"/>
</dbReference>
<dbReference type="RefSeq" id="WP_214171922.1">
    <property type="nucleotide sequence ID" value="NZ_JAHCVJ010000005.1"/>
</dbReference>
<dbReference type="GO" id="GO:0003677">
    <property type="term" value="F:DNA binding"/>
    <property type="evidence" value="ECO:0007669"/>
    <property type="project" value="UniProtKB-KW"/>
</dbReference>
<dbReference type="InterPro" id="IPR054656">
    <property type="entry name" value="DVU_1557-like"/>
</dbReference>
<organism evidence="2 3">
    <name type="scientific">Geoanaerobacter pelophilus</name>
    <dbReference type="NCBI Taxonomy" id="60036"/>
    <lineage>
        <taxon>Bacteria</taxon>
        <taxon>Pseudomonadati</taxon>
        <taxon>Thermodesulfobacteriota</taxon>
        <taxon>Desulfuromonadia</taxon>
        <taxon>Geobacterales</taxon>
        <taxon>Geobacteraceae</taxon>
        <taxon>Geoanaerobacter</taxon>
    </lineage>
</organism>
<evidence type="ECO:0000313" key="3">
    <source>
        <dbReference type="Proteomes" id="UP000811899"/>
    </source>
</evidence>
<gene>
    <name evidence="2" type="ORF">KI809_12605</name>
</gene>
<protein>
    <submittedName>
        <fullName evidence="2">DNA-binding protein</fullName>
    </submittedName>
</protein>
<accession>A0AAW4L995</accession>
<dbReference type="InterPro" id="IPR055902">
    <property type="entry name" value="DUF7479"/>
</dbReference>
<feature type="domain" description="DUF7479" evidence="1">
    <location>
        <begin position="10"/>
        <end position="68"/>
    </location>
</feature>
<evidence type="ECO:0000313" key="2">
    <source>
        <dbReference type="EMBL" id="MBT0665140.1"/>
    </source>
</evidence>
<keyword evidence="3" id="KW-1185">Reference proteome</keyword>
<name>A0AAW4L995_9BACT</name>
<keyword evidence="2" id="KW-0238">DNA-binding</keyword>
<dbReference type="Pfam" id="PF24292">
    <property type="entry name" value="DUF7479"/>
    <property type="match status" value="1"/>
</dbReference>
<comment type="caution">
    <text evidence="2">The sequence shown here is derived from an EMBL/GenBank/DDBJ whole genome shotgun (WGS) entry which is preliminary data.</text>
</comment>
<proteinExistence type="predicted"/>
<dbReference type="NCBIfam" id="NF045645">
    <property type="entry name" value="DVU_1557_fam"/>
    <property type="match status" value="1"/>
</dbReference>
<reference evidence="2 3" key="1">
    <citation type="submission" date="2021-05" db="EMBL/GenBank/DDBJ databases">
        <title>The draft genome of Geobacter pelophilus DSM 12255.</title>
        <authorList>
            <person name="Xu Z."/>
            <person name="Masuda Y."/>
            <person name="Itoh H."/>
            <person name="Senoo K."/>
        </authorList>
    </citation>
    <scope>NUCLEOTIDE SEQUENCE [LARGE SCALE GENOMIC DNA]</scope>
    <source>
        <strain evidence="2 3">DSM 12255</strain>
    </source>
</reference>
<dbReference type="AlphaFoldDB" id="A0AAW4L995"/>
<sequence length="68" mass="7353">MSMCEQDPATWSCDRCAVALVPGKVEFSYMGGSFKVDLPVCPDCGLVLVPEELAVGRMADAEKILEDK</sequence>
<evidence type="ECO:0000259" key="1">
    <source>
        <dbReference type="Pfam" id="PF24292"/>
    </source>
</evidence>
<dbReference type="Proteomes" id="UP000811899">
    <property type="component" value="Unassembled WGS sequence"/>
</dbReference>